<feature type="transmembrane region" description="Helical" evidence="1">
    <location>
        <begin position="103"/>
        <end position="123"/>
    </location>
</feature>
<feature type="transmembrane region" description="Helical" evidence="1">
    <location>
        <begin position="63"/>
        <end position="82"/>
    </location>
</feature>
<dbReference type="PANTHER" id="PTHR43229:SF2">
    <property type="entry name" value="NODULATION PROTEIN J"/>
    <property type="match status" value="1"/>
</dbReference>
<dbReference type="EMBL" id="VMHE01000005">
    <property type="protein sequence ID" value="TSJ66209.1"/>
    <property type="molecule type" value="Genomic_DNA"/>
</dbReference>
<dbReference type="RefSeq" id="WP_144088208.1">
    <property type="nucleotide sequence ID" value="NZ_VMHE01000005.1"/>
</dbReference>
<proteinExistence type="predicted"/>
<gene>
    <name evidence="2" type="ORF">FPQ13_04880</name>
</gene>
<evidence type="ECO:0000313" key="3">
    <source>
        <dbReference type="Proteomes" id="UP000316425"/>
    </source>
</evidence>
<dbReference type="InterPro" id="IPR051784">
    <property type="entry name" value="Nod_factor_ABC_transporter"/>
</dbReference>
<feature type="transmembrane region" description="Helical" evidence="1">
    <location>
        <begin position="21"/>
        <end position="43"/>
    </location>
</feature>
<accession>A0A556PPC8</accession>
<keyword evidence="1" id="KW-0472">Membrane</keyword>
<dbReference type="PANTHER" id="PTHR43229">
    <property type="entry name" value="NODULATION PROTEIN J"/>
    <property type="match status" value="1"/>
</dbReference>
<dbReference type="OrthoDB" id="9815972at2"/>
<feature type="transmembrane region" description="Helical" evidence="1">
    <location>
        <begin position="223"/>
        <end position="242"/>
    </location>
</feature>
<dbReference type="AlphaFoldDB" id="A0A556PPC8"/>
<keyword evidence="3" id="KW-1185">Reference proteome</keyword>
<dbReference type="Proteomes" id="UP000316425">
    <property type="component" value="Unassembled WGS sequence"/>
</dbReference>
<comment type="caution">
    <text evidence="2">The sequence shown here is derived from an EMBL/GenBank/DDBJ whole genome shotgun (WGS) entry which is preliminary data.</text>
</comment>
<protein>
    <submittedName>
        <fullName evidence="2">ABC transporter permease</fullName>
    </submittedName>
</protein>
<feature type="transmembrane region" description="Helical" evidence="1">
    <location>
        <begin position="143"/>
        <end position="165"/>
    </location>
</feature>
<dbReference type="GO" id="GO:0140359">
    <property type="term" value="F:ABC-type transporter activity"/>
    <property type="evidence" value="ECO:0007669"/>
    <property type="project" value="InterPro"/>
</dbReference>
<feature type="transmembrane region" description="Helical" evidence="1">
    <location>
        <begin position="177"/>
        <end position="199"/>
    </location>
</feature>
<dbReference type="GO" id="GO:0016020">
    <property type="term" value="C:membrane"/>
    <property type="evidence" value="ECO:0007669"/>
    <property type="project" value="UniProtKB-SubCell"/>
</dbReference>
<sequence length="257" mass="28847">MPFIQLIKANTRMEFIEMKRYLPNTLSMIGTIYIIFLGMLLGINIIGDPAQAEANIQHVIVNYIFWYLTLVTLTNIGFTITMEATRGTLEQLYMSPLGMWKILLSRLIGYIALHGVIVVGLLYLSMATANQWLYLKPDLTLTILLITLVGIVGVGFMIAGASVIFKQIQAFMQILQFILAALAFVPLSVAPFLILAPFVKGVDMIRHVMIQGYSWTDFTAMDYTALIVNSVVYLFIGIFFYLKCEKIAMSKGLLGNY</sequence>
<evidence type="ECO:0000313" key="2">
    <source>
        <dbReference type="EMBL" id="TSJ66209.1"/>
    </source>
</evidence>
<evidence type="ECO:0000256" key="1">
    <source>
        <dbReference type="SAM" id="Phobius"/>
    </source>
</evidence>
<reference evidence="2 3" key="1">
    <citation type="submission" date="2019-07" db="EMBL/GenBank/DDBJ databases">
        <title>Allobacillus sp. nov. SKP isolated from shrimp paste of Euphausiacea.</title>
        <authorList>
            <person name="Kanchanasin P."/>
            <person name="Tanasupawat S."/>
            <person name="Shi W."/>
            <person name="Wu L."/>
            <person name="Ma J."/>
        </authorList>
    </citation>
    <scope>NUCLEOTIDE SEQUENCE [LARGE SCALE GENOMIC DNA]</scope>
    <source>
        <strain evidence="2 3">SKP4-8</strain>
    </source>
</reference>
<keyword evidence="1" id="KW-0812">Transmembrane</keyword>
<name>A0A556PPC8_9BACI</name>
<keyword evidence="1" id="KW-1133">Transmembrane helix</keyword>
<organism evidence="2 3">
    <name type="scientific">Allobacillus salarius</name>
    <dbReference type="NCBI Taxonomy" id="1955272"/>
    <lineage>
        <taxon>Bacteria</taxon>
        <taxon>Bacillati</taxon>
        <taxon>Bacillota</taxon>
        <taxon>Bacilli</taxon>
        <taxon>Bacillales</taxon>
        <taxon>Bacillaceae</taxon>
        <taxon>Allobacillus</taxon>
    </lineage>
</organism>